<feature type="transmembrane region" description="Helical" evidence="7">
    <location>
        <begin position="258"/>
        <end position="280"/>
    </location>
</feature>
<dbReference type="Gene3D" id="1.20.1740.10">
    <property type="entry name" value="Amino acid/polyamine transporter I"/>
    <property type="match status" value="1"/>
</dbReference>
<dbReference type="InterPro" id="IPR050367">
    <property type="entry name" value="APC_superfamily"/>
</dbReference>
<feature type="transmembrane region" description="Helical" evidence="7">
    <location>
        <begin position="397"/>
        <end position="424"/>
    </location>
</feature>
<evidence type="ECO:0000256" key="2">
    <source>
        <dbReference type="ARBA" id="ARBA00022475"/>
    </source>
</evidence>
<evidence type="ECO:0000256" key="6">
    <source>
        <dbReference type="SAM" id="MobiDB-lite"/>
    </source>
</evidence>
<dbReference type="PANTHER" id="PTHR42770">
    <property type="entry name" value="AMINO ACID TRANSPORTER-RELATED"/>
    <property type="match status" value="1"/>
</dbReference>
<dbReference type="EMBL" id="CAEZYW010000323">
    <property type="protein sequence ID" value="CAB4758432.1"/>
    <property type="molecule type" value="Genomic_DNA"/>
</dbReference>
<feature type="transmembrane region" description="Helical" evidence="7">
    <location>
        <begin position="369"/>
        <end position="391"/>
    </location>
</feature>
<feature type="transmembrane region" description="Helical" evidence="7">
    <location>
        <begin position="97"/>
        <end position="122"/>
    </location>
</feature>
<feature type="transmembrane region" description="Helical" evidence="7">
    <location>
        <begin position="64"/>
        <end position="85"/>
    </location>
</feature>
<protein>
    <submittedName>
        <fullName evidence="8">Unannotated protein</fullName>
    </submittedName>
</protein>
<comment type="subcellular location">
    <subcellularLocation>
        <location evidence="1">Cell membrane</location>
        <topology evidence="1">Multi-pass membrane protein</topology>
    </subcellularLocation>
</comment>
<dbReference type="PIRSF" id="PIRSF006060">
    <property type="entry name" value="AA_transporter"/>
    <property type="match status" value="1"/>
</dbReference>
<evidence type="ECO:0000256" key="1">
    <source>
        <dbReference type="ARBA" id="ARBA00004651"/>
    </source>
</evidence>
<name>A0A6J6UF34_9ZZZZ</name>
<evidence type="ECO:0000313" key="8">
    <source>
        <dbReference type="EMBL" id="CAB4758432.1"/>
    </source>
</evidence>
<feature type="transmembrane region" description="Helical" evidence="7">
    <location>
        <begin position="31"/>
        <end position="58"/>
    </location>
</feature>
<dbReference type="PANTHER" id="PTHR42770:SF16">
    <property type="entry name" value="AMINO ACID PERMEASE"/>
    <property type="match status" value="1"/>
</dbReference>
<feature type="transmembrane region" description="Helical" evidence="7">
    <location>
        <begin position="215"/>
        <end position="237"/>
    </location>
</feature>
<dbReference type="Pfam" id="PF13520">
    <property type="entry name" value="AA_permease_2"/>
    <property type="match status" value="1"/>
</dbReference>
<evidence type="ECO:0000256" key="7">
    <source>
        <dbReference type="SAM" id="Phobius"/>
    </source>
</evidence>
<feature type="transmembrane region" description="Helical" evidence="7">
    <location>
        <begin position="150"/>
        <end position="169"/>
    </location>
</feature>
<feature type="transmembrane region" description="Helical" evidence="7">
    <location>
        <begin position="478"/>
        <end position="499"/>
    </location>
</feature>
<dbReference type="GO" id="GO:0022857">
    <property type="term" value="F:transmembrane transporter activity"/>
    <property type="evidence" value="ECO:0007669"/>
    <property type="project" value="InterPro"/>
</dbReference>
<feature type="transmembrane region" description="Helical" evidence="7">
    <location>
        <begin position="318"/>
        <end position="338"/>
    </location>
</feature>
<keyword evidence="2" id="KW-1003">Cell membrane</keyword>
<feature type="transmembrane region" description="Helical" evidence="7">
    <location>
        <begin position="176"/>
        <end position="195"/>
    </location>
</feature>
<feature type="transmembrane region" description="Helical" evidence="7">
    <location>
        <begin position="436"/>
        <end position="458"/>
    </location>
</feature>
<keyword evidence="3 7" id="KW-0812">Transmembrane</keyword>
<reference evidence="8" key="1">
    <citation type="submission" date="2020-05" db="EMBL/GenBank/DDBJ databases">
        <authorList>
            <person name="Chiriac C."/>
            <person name="Salcher M."/>
            <person name="Ghai R."/>
            <person name="Kavagutti S V."/>
        </authorList>
    </citation>
    <scope>NUCLEOTIDE SEQUENCE</scope>
</reference>
<keyword evidence="5 7" id="KW-0472">Membrane</keyword>
<sequence>MSQREHLPQSDQALAEGDPETKGTSLKKGTLGLFGIIFFVVAAAAPVAGMTGAFPVAIALGDGAGAAGMYVAVGIVLLLFSVGYATMSHYVTNTGAFFAYVGRGLGIVPGVGSAFVSTLAYLTVQWGVLGFLAGQLDFYMQAKFSIDIDWWIYAIVLIVIVWVLSAMSVDIGAKVLGVFLTVEVIALLVLAVSILSQGGASGIDFGASFNPANIFAGGLTGGAGIAFAFALASFIGFEATAIYSEESKDPKRTVPRATYMSVVFITVLFGIVGLALISGLGAEGVTDKVFEVTAIDGVPLSDPSAVLFSLSTSFVGSWLTEVFAVIVLTSLFAATLAFQNSASRYLFSMGRAGVLPKALDKVNSRQSPMVATSIVSVLALALVVISIIFAWDPILNLFYWFGAVAVIAIVLTEILVSLSVIVYFRRTKEDTRAWNTIIAPVLAIIGLVIGEYMLMSRFNLFSGTSSTAEANAWEMNTTGWILVLLTFAVFVVGLLVGLIRKGRENYDSVRNFVS</sequence>
<accession>A0A6J6UF34</accession>
<organism evidence="8">
    <name type="scientific">freshwater metagenome</name>
    <dbReference type="NCBI Taxonomy" id="449393"/>
    <lineage>
        <taxon>unclassified sequences</taxon>
        <taxon>metagenomes</taxon>
        <taxon>ecological metagenomes</taxon>
    </lineage>
</organism>
<evidence type="ECO:0000256" key="3">
    <source>
        <dbReference type="ARBA" id="ARBA00022692"/>
    </source>
</evidence>
<dbReference type="InterPro" id="IPR002293">
    <property type="entry name" value="AA/rel_permease1"/>
</dbReference>
<feature type="region of interest" description="Disordered" evidence="6">
    <location>
        <begin position="1"/>
        <end position="23"/>
    </location>
</feature>
<dbReference type="GO" id="GO:0005886">
    <property type="term" value="C:plasma membrane"/>
    <property type="evidence" value="ECO:0007669"/>
    <property type="project" value="UniProtKB-SubCell"/>
</dbReference>
<dbReference type="AlphaFoldDB" id="A0A6J6UF34"/>
<evidence type="ECO:0000256" key="4">
    <source>
        <dbReference type="ARBA" id="ARBA00022989"/>
    </source>
</evidence>
<keyword evidence="4 7" id="KW-1133">Transmembrane helix</keyword>
<proteinExistence type="predicted"/>
<gene>
    <name evidence="8" type="ORF">UFOPK2786_01691</name>
</gene>
<evidence type="ECO:0000256" key="5">
    <source>
        <dbReference type="ARBA" id="ARBA00023136"/>
    </source>
</evidence>